<reference evidence="2 3" key="1">
    <citation type="submission" date="2024-10" db="EMBL/GenBank/DDBJ databases">
        <title>Novel secondary metabolite-producing bacteria for plant disease control.</title>
        <authorList>
            <person name="Chevrette M."/>
        </authorList>
    </citation>
    <scope>NUCLEOTIDE SEQUENCE [LARGE SCALE GENOMIC DNA]</scope>
    <source>
        <strain evidence="2 3">J30 TE3557</strain>
    </source>
</reference>
<feature type="compositionally biased region" description="Low complexity" evidence="1">
    <location>
        <begin position="18"/>
        <end position="28"/>
    </location>
</feature>
<dbReference type="RefSeq" id="WP_404593113.1">
    <property type="nucleotide sequence ID" value="NZ_JBIYEW010000001.1"/>
</dbReference>
<feature type="region of interest" description="Disordered" evidence="1">
    <location>
        <begin position="1"/>
        <end position="28"/>
    </location>
</feature>
<evidence type="ECO:0000256" key="1">
    <source>
        <dbReference type="SAM" id="MobiDB-lite"/>
    </source>
</evidence>
<dbReference type="EMBL" id="JBIYEW010000001">
    <property type="protein sequence ID" value="MFK4637118.1"/>
    <property type="molecule type" value="Genomic_DNA"/>
</dbReference>
<sequence length="73" mass="7657">MEDNHMRQFKRPGMFIVGRSGTGKSAGKSSTFLDELIAGAGREKRATVVYSPTIVRGNGIPAPAPVVVKGAGK</sequence>
<organism evidence="2 3">
    <name type="scientific">Paenarthrobacter histidinolovorans</name>
    <dbReference type="NCBI Taxonomy" id="43664"/>
    <lineage>
        <taxon>Bacteria</taxon>
        <taxon>Bacillati</taxon>
        <taxon>Actinomycetota</taxon>
        <taxon>Actinomycetes</taxon>
        <taxon>Micrococcales</taxon>
        <taxon>Micrococcaceae</taxon>
        <taxon>Paenarthrobacter</taxon>
    </lineage>
</organism>
<dbReference type="Proteomes" id="UP001620520">
    <property type="component" value="Unassembled WGS sequence"/>
</dbReference>
<comment type="caution">
    <text evidence="2">The sequence shown here is derived from an EMBL/GenBank/DDBJ whole genome shotgun (WGS) entry which is preliminary data.</text>
</comment>
<name>A0ABW8N0J6_9MICC</name>
<keyword evidence="3" id="KW-1185">Reference proteome</keyword>
<evidence type="ECO:0000313" key="2">
    <source>
        <dbReference type="EMBL" id="MFK4637118.1"/>
    </source>
</evidence>
<accession>A0ABW8N0J6</accession>
<proteinExistence type="predicted"/>
<gene>
    <name evidence="2" type="ORF">ABIA52_000007</name>
</gene>
<protein>
    <submittedName>
        <fullName evidence="2">Uncharacterized protein</fullName>
    </submittedName>
</protein>
<evidence type="ECO:0000313" key="3">
    <source>
        <dbReference type="Proteomes" id="UP001620520"/>
    </source>
</evidence>